<dbReference type="PANTHER" id="PTHR14625">
    <property type="entry name" value="MICROCEPHALIN"/>
    <property type="match status" value="1"/>
</dbReference>
<sequence length="1416" mass="151680">MPASRITRATAASSAKSGTAASRARVSAASASASGSSATTVPKPPSLSTATKRKTRTYEAEGDDDGSNNVNGQGTLAAGPSRPLRNPVARPTTRARSTMKKSADEPPSRAVPTRTAPASRATRTTAASAARATRTTTAAAARAAPKASVRETLAQTRSRAGSTVTATASDSSSMVGGPTKKPRISAPTGTRMAAAAAAAKKTVSFAAGAKPEKENIAPASNTVAKPGGIRGRPMRKAASGPAPASSTMATRSRKTAAPESTGDKPPLGSVSMPTPANASIGGAVDEDELTAEPLAPLRQSPKKKGRTGVPESTTLFDLDTTASHGFSNAVSADFNATETGQIMLTSPAKRIPQPPVSPQETMRSPAKRGPAENMFIGGVMPKPGQTASSDLAAEKSTLLASPAKRPQSPIKGFGAGLSSHVESQKQGQKASLLMSPAKRPSSAFKVLTRSFDLSQAVPSLPTMPGSPNTADSTTEHAEDKGPAMKPSQLLMAGEETTSDPFHSRGLLFRQAPPSLKLPSRKPSPSASKEDLTGDMFAPVRRSLSNGNQTQTDTEVDSENSADKDGGVDYNHQENCLEFDDEDSIALFDDEATGTLTLTDAQVQIREDVEMMSPRRSWPATFKMQAESGNENSEGDLADNSNHSGDGAPLSGFQMEEGQEKYHEEEGTMQSEDVSAANVKKASTPKATPKTTAKATPRPTPRPTRQRTSRATPKATPKSTSPVKTSAAFGLRSQDVDPYATVDNDSGDDDISRLPHPYNNAPETPDISHQAKPSRTPGTVKGCISNTSDGFTPLVNRLDAWTPAAPIVHSSDASEDEANGEHDENIEYEEDGEHEVKTPYDHDHDEFDDDDMEMEDDNVPGTPRSTHSASNVSYAHMTPSFTERQHGDDADIDAQFDTTSENEPERDGSEEERDDDVSMLDEDGFDDVDITEEDIALAIEAQEMSLLGPGDIEELNRSYEELEDEAARYYLQYEGAAQEYEEEADNVGENMEEDVEDDIDHTEHSGPLAESKVHDDANDHHEEATPIPPVTPARYITKEFHTVSKVPLKDADEPSPSPSDRGTRLRASRPSIQRHSIGHAPESPARNTDTIEAPPITPARSQSSWSNAATPIQTPGNRLNDNALHGATIFVDVFTADGADASAIFVELLTQMGAKCVSEWAWDPQNPSQMGKIGITHVVFKDGSQSTLDKVRETQGLVHCVGVSWVLDCERDNTWVEEPPYYIYSGSTPRSARRKTTGMLGSPTTPIRTGTRRRSSRRQSTVWERTPTDSDKGVRDDTDGSTWQLSPVPVTPAPEAISRYVATLAPETPSPNDRNENYGMYGVESTTPTDPVNEDNNTPLDEDRMAMLQRTCPPPKRRAVSGKAGSSKKPAVSWVVTPEKEEPKNIMMRLLAARRKSLQFAPKVGSPLSKQWKQREN</sequence>
<feature type="region of interest" description="Disordered" evidence="1">
    <location>
        <begin position="594"/>
        <end position="783"/>
    </location>
</feature>
<evidence type="ECO:0000259" key="2">
    <source>
        <dbReference type="PROSITE" id="PS50172"/>
    </source>
</evidence>
<keyword evidence="4" id="KW-1185">Reference proteome</keyword>
<dbReference type="PANTHER" id="PTHR14625:SF3">
    <property type="entry name" value="MICROCEPHALIN"/>
    <property type="match status" value="1"/>
</dbReference>
<feature type="compositionally biased region" description="Low complexity" evidence="1">
    <location>
        <begin position="511"/>
        <end position="526"/>
    </location>
</feature>
<feature type="compositionally biased region" description="Polar residues" evidence="1">
    <location>
        <begin position="1098"/>
        <end position="1118"/>
    </location>
</feature>
<dbReference type="SUPFAM" id="SSF52113">
    <property type="entry name" value="BRCT domain"/>
    <property type="match status" value="1"/>
</dbReference>
<proteinExistence type="predicted"/>
<evidence type="ECO:0000313" key="3">
    <source>
        <dbReference type="EMBL" id="KAL1890478.1"/>
    </source>
</evidence>
<feature type="region of interest" description="Disordered" evidence="1">
    <location>
        <begin position="1226"/>
        <end position="1289"/>
    </location>
</feature>
<feature type="region of interest" description="Disordered" evidence="1">
    <location>
        <begin position="978"/>
        <end position="1118"/>
    </location>
</feature>
<feature type="compositionally biased region" description="Polar residues" evidence="1">
    <location>
        <begin position="862"/>
        <end position="872"/>
    </location>
</feature>
<feature type="compositionally biased region" description="Acidic residues" evidence="1">
    <location>
        <begin position="845"/>
        <end position="857"/>
    </location>
</feature>
<dbReference type="CDD" id="cd17716">
    <property type="entry name" value="BRCT_microcephalin_rpt1"/>
    <property type="match status" value="1"/>
</dbReference>
<feature type="compositionally biased region" description="Acidic residues" evidence="1">
    <location>
        <begin position="889"/>
        <end position="925"/>
    </location>
</feature>
<dbReference type="PROSITE" id="PS50172">
    <property type="entry name" value="BRCT"/>
    <property type="match status" value="1"/>
</dbReference>
<feature type="region of interest" description="Disordered" evidence="1">
    <location>
        <begin position="1"/>
        <end position="192"/>
    </location>
</feature>
<feature type="domain" description="BRCT" evidence="2">
    <location>
        <begin position="1118"/>
        <end position="1222"/>
    </location>
</feature>
<dbReference type="InterPro" id="IPR036420">
    <property type="entry name" value="BRCT_dom_sf"/>
</dbReference>
<dbReference type="InterPro" id="IPR001357">
    <property type="entry name" value="BRCT_dom"/>
</dbReference>
<feature type="region of interest" description="Disordered" evidence="1">
    <location>
        <begin position="805"/>
        <end position="925"/>
    </location>
</feature>
<feature type="compositionally biased region" description="Low complexity" evidence="1">
    <location>
        <begin position="679"/>
        <end position="696"/>
    </location>
</feature>
<evidence type="ECO:0000256" key="1">
    <source>
        <dbReference type="SAM" id="MobiDB-lite"/>
    </source>
</evidence>
<feature type="compositionally biased region" description="Low complexity" evidence="1">
    <location>
        <begin position="160"/>
        <end position="173"/>
    </location>
</feature>
<protein>
    <recommendedName>
        <fullName evidence="2">BRCT domain-containing protein</fullName>
    </recommendedName>
</protein>
<dbReference type="InterPro" id="IPR022047">
    <property type="entry name" value="Microcephalin-like"/>
</dbReference>
<accession>A0ABR3YQA6</accession>
<feature type="region of interest" description="Disordered" evidence="1">
    <location>
        <begin position="208"/>
        <end position="316"/>
    </location>
</feature>
<feature type="compositionally biased region" description="Low complexity" evidence="1">
    <location>
        <begin position="1"/>
        <end position="41"/>
    </location>
</feature>
<feature type="region of interest" description="Disordered" evidence="1">
    <location>
        <begin position="456"/>
        <end position="571"/>
    </location>
</feature>
<feature type="compositionally biased region" description="Basic and acidic residues" evidence="1">
    <location>
        <begin position="1265"/>
        <end position="1277"/>
    </location>
</feature>
<feature type="compositionally biased region" description="Low complexity" evidence="1">
    <location>
        <begin position="110"/>
        <end position="147"/>
    </location>
</feature>
<feature type="compositionally biased region" description="Polar residues" evidence="1">
    <location>
        <begin position="542"/>
        <end position="552"/>
    </location>
</feature>
<feature type="compositionally biased region" description="Polar residues" evidence="1">
    <location>
        <begin position="420"/>
        <end position="429"/>
    </location>
</feature>
<feature type="compositionally biased region" description="Basic and acidic residues" evidence="1">
    <location>
        <begin position="473"/>
        <end position="482"/>
    </location>
</feature>
<feature type="compositionally biased region" description="Basic and acidic residues" evidence="1">
    <location>
        <begin position="1010"/>
        <end position="1023"/>
    </location>
</feature>
<dbReference type="Proteomes" id="UP001583280">
    <property type="component" value="Unassembled WGS sequence"/>
</dbReference>
<name>A0ABR3YQA6_9PEZI</name>
<feature type="compositionally biased region" description="Basic and acidic residues" evidence="1">
    <location>
        <begin position="833"/>
        <end position="844"/>
    </location>
</feature>
<comment type="caution">
    <text evidence="3">The sequence shown here is derived from an EMBL/GenBank/DDBJ whole genome shotgun (WGS) entry which is preliminary data.</text>
</comment>
<feature type="region of interest" description="Disordered" evidence="1">
    <location>
        <begin position="1352"/>
        <end position="1373"/>
    </location>
</feature>
<feature type="compositionally biased region" description="Acidic residues" evidence="1">
    <location>
        <begin position="978"/>
        <end position="999"/>
    </location>
</feature>
<organism evidence="3 4">
    <name type="scientific">Ceratocystis pirilliformis</name>
    <dbReference type="NCBI Taxonomy" id="259994"/>
    <lineage>
        <taxon>Eukaryota</taxon>
        <taxon>Fungi</taxon>
        <taxon>Dikarya</taxon>
        <taxon>Ascomycota</taxon>
        <taxon>Pezizomycotina</taxon>
        <taxon>Sordariomycetes</taxon>
        <taxon>Hypocreomycetidae</taxon>
        <taxon>Microascales</taxon>
        <taxon>Ceratocystidaceae</taxon>
        <taxon>Ceratocystis</taxon>
    </lineage>
</organism>
<evidence type="ECO:0000313" key="4">
    <source>
        <dbReference type="Proteomes" id="UP001583280"/>
    </source>
</evidence>
<gene>
    <name evidence="3" type="ORF">Cpir12675_005372</name>
</gene>
<dbReference type="EMBL" id="JAWDJO010000182">
    <property type="protein sequence ID" value="KAL1890478.1"/>
    <property type="molecule type" value="Genomic_DNA"/>
</dbReference>
<reference evidence="3 4" key="1">
    <citation type="journal article" date="2024" name="IMA Fungus">
        <title>IMA Genome - F19 : A genome assembly and annotation guide to empower mycologists, including annotated draft genome sequences of Ceratocystis pirilliformis, Diaporthe australafricana, Fusarium ophioides, Paecilomyces lecythidis, and Sporothrix stenoceras.</title>
        <authorList>
            <person name="Aylward J."/>
            <person name="Wilson A.M."/>
            <person name="Visagie C.M."/>
            <person name="Spraker J."/>
            <person name="Barnes I."/>
            <person name="Buitendag C."/>
            <person name="Ceriani C."/>
            <person name="Del Mar Angel L."/>
            <person name="du Plessis D."/>
            <person name="Fuchs T."/>
            <person name="Gasser K."/>
            <person name="Kramer D."/>
            <person name="Li W."/>
            <person name="Munsamy K."/>
            <person name="Piso A."/>
            <person name="Price J.L."/>
            <person name="Sonnekus B."/>
            <person name="Thomas C."/>
            <person name="van der Nest A."/>
            <person name="van Dijk A."/>
            <person name="van Heerden A."/>
            <person name="van Vuuren N."/>
            <person name="Yilmaz N."/>
            <person name="Duong T.A."/>
            <person name="van der Merwe N.A."/>
            <person name="Wingfield M.J."/>
            <person name="Wingfield B.D."/>
        </authorList>
    </citation>
    <scope>NUCLEOTIDE SEQUENCE [LARGE SCALE GENOMIC DNA]</scope>
    <source>
        <strain evidence="3 4">CMW 12675</strain>
    </source>
</reference>
<dbReference type="Gene3D" id="3.40.50.10190">
    <property type="entry name" value="BRCT domain"/>
    <property type="match status" value="1"/>
</dbReference>
<feature type="compositionally biased region" description="Basic and acidic residues" evidence="1">
    <location>
        <begin position="1035"/>
        <end position="1051"/>
    </location>
</feature>
<feature type="region of interest" description="Disordered" evidence="1">
    <location>
        <begin position="345"/>
        <end position="436"/>
    </location>
</feature>